<reference evidence="2 3" key="1">
    <citation type="journal article" date="2016" name="Front. Microbiol.">
        <title>Genomic Resource of Rice Seed Associated Bacteria.</title>
        <authorList>
            <person name="Midha S."/>
            <person name="Bansal K."/>
            <person name="Sharma S."/>
            <person name="Kumar N."/>
            <person name="Patil P.P."/>
            <person name="Chaudhry V."/>
            <person name="Patil P.B."/>
        </authorList>
    </citation>
    <scope>NUCLEOTIDE SEQUENCE [LARGE SCALE GENOMIC DNA]</scope>
    <source>
        <strain evidence="2 3">NS331</strain>
    </source>
</reference>
<name>A0A147GWW6_9BURK</name>
<dbReference type="AlphaFoldDB" id="A0A147GWW6"/>
<dbReference type="InterPro" id="IPR025391">
    <property type="entry name" value="DUF4123"/>
</dbReference>
<evidence type="ECO:0000313" key="2">
    <source>
        <dbReference type="EMBL" id="KTT22151.1"/>
    </source>
</evidence>
<comment type="caution">
    <text evidence="2">The sequence shown here is derived from an EMBL/GenBank/DDBJ whole genome shotgun (WGS) entry which is preliminary data.</text>
</comment>
<dbReference type="EMBL" id="LDSL01000061">
    <property type="protein sequence ID" value="KTT22151.1"/>
    <property type="molecule type" value="Genomic_DNA"/>
</dbReference>
<evidence type="ECO:0000259" key="1">
    <source>
        <dbReference type="Pfam" id="PF13503"/>
    </source>
</evidence>
<protein>
    <recommendedName>
        <fullName evidence="1">DUF4123 domain-containing protein</fullName>
    </recommendedName>
</protein>
<proteinExistence type="predicted"/>
<feature type="domain" description="DUF4123" evidence="1">
    <location>
        <begin position="6"/>
        <end position="113"/>
    </location>
</feature>
<dbReference type="Pfam" id="PF13503">
    <property type="entry name" value="DUF4123"/>
    <property type="match status" value="1"/>
</dbReference>
<dbReference type="Proteomes" id="UP000072741">
    <property type="component" value="Unassembled WGS sequence"/>
</dbReference>
<evidence type="ECO:0000313" key="3">
    <source>
        <dbReference type="Proteomes" id="UP000072741"/>
    </source>
</evidence>
<accession>A0A147GWW6</accession>
<keyword evidence="3" id="KW-1185">Reference proteome</keyword>
<organism evidence="2 3">
    <name type="scientific">Pseudacidovorax intermedius</name>
    <dbReference type="NCBI Taxonomy" id="433924"/>
    <lineage>
        <taxon>Bacteria</taxon>
        <taxon>Pseudomonadati</taxon>
        <taxon>Pseudomonadota</taxon>
        <taxon>Betaproteobacteria</taxon>
        <taxon>Burkholderiales</taxon>
        <taxon>Comamonadaceae</taxon>
        <taxon>Pseudacidovorax</taxon>
    </lineage>
</organism>
<sequence>MDPASLLEAHGLDHEQLFLQTPEADMADAGPWLIALPPARDASLLSALSAQACDDALTLLASPIKLAPLAAHLRSFLHARLEGGDEDVPVLLRYFDPRIGFDAVEHWPAEARRAFLQPMTWWAGWDAQGQARRLSGPGRTAPMRHTQPMRLSRAWSDALATIGAPQLAAALLAEELEETRHPDAHWMARMHPLLQRGIAREAMDFATGAGLVTWNEHLTACRQALLTHAAFHTHPALAKALAAPPSQSDSAESAPPTLDALLTTLPASVRHGWLQDRDAALIRSYEARTAAMTHALSKSTTA</sequence>
<gene>
    <name evidence="2" type="ORF">NS331_10170</name>
</gene>